<evidence type="ECO:0000259" key="3">
    <source>
        <dbReference type="Pfam" id="PF00172"/>
    </source>
</evidence>
<feature type="compositionally biased region" description="Basic and acidic residues" evidence="2">
    <location>
        <begin position="8"/>
        <end position="19"/>
    </location>
</feature>
<dbReference type="Gene3D" id="4.10.240.10">
    <property type="entry name" value="Zn(2)-C6 fungal-type DNA-binding domain"/>
    <property type="match status" value="1"/>
</dbReference>
<dbReference type="GO" id="GO:0000981">
    <property type="term" value="F:DNA-binding transcription factor activity, RNA polymerase II-specific"/>
    <property type="evidence" value="ECO:0007669"/>
    <property type="project" value="InterPro"/>
</dbReference>
<dbReference type="EMBL" id="KE148150">
    <property type="protein sequence ID" value="EPE07925.1"/>
    <property type="molecule type" value="Genomic_DNA"/>
</dbReference>
<dbReference type="VEuPathDB" id="FungiDB:F503_00647"/>
<gene>
    <name evidence="4" type="ORF">F503_00647</name>
</gene>
<keyword evidence="1" id="KW-0539">Nucleus</keyword>
<evidence type="ECO:0000313" key="5">
    <source>
        <dbReference type="Proteomes" id="UP000016923"/>
    </source>
</evidence>
<protein>
    <submittedName>
        <fullName evidence="4">Zinc c6 transcription factor</fullName>
    </submittedName>
</protein>
<dbReference type="HOGENOM" id="CLU_1896838_0_0_1"/>
<dbReference type="AlphaFoldDB" id="S3D3K1"/>
<proteinExistence type="predicted"/>
<evidence type="ECO:0000256" key="2">
    <source>
        <dbReference type="SAM" id="MobiDB-lite"/>
    </source>
</evidence>
<dbReference type="GO" id="GO:0008270">
    <property type="term" value="F:zinc ion binding"/>
    <property type="evidence" value="ECO:0007669"/>
    <property type="project" value="InterPro"/>
</dbReference>
<accession>S3D3K1</accession>
<sequence>MPRAQVRRHQEQDNGRADRGVPNNKRSKCNQELPCGSCIKRGLRFFCQFASHADRGEKRGMAAKSVSGLLKSLEDLVTKMATSTDAPDTNDTAILTEAVPSVPEPLSEGLLYNANSSYTDSSHWSSLLEEIKVI</sequence>
<dbReference type="Pfam" id="PF00172">
    <property type="entry name" value="Zn_clus"/>
    <property type="match status" value="1"/>
</dbReference>
<dbReference type="Proteomes" id="UP000016923">
    <property type="component" value="Unassembled WGS sequence"/>
</dbReference>
<reference evidence="4 5" key="1">
    <citation type="journal article" date="2013" name="BMC Genomics">
        <title>The genome and transcriptome of the pine saprophyte Ophiostoma piceae, and a comparison with the bark beetle-associated pine pathogen Grosmannia clavigera.</title>
        <authorList>
            <person name="Haridas S."/>
            <person name="Wang Y."/>
            <person name="Lim L."/>
            <person name="Massoumi Alamouti S."/>
            <person name="Jackman S."/>
            <person name="Docking R."/>
            <person name="Robertson G."/>
            <person name="Birol I."/>
            <person name="Bohlmann J."/>
            <person name="Breuil C."/>
        </authorList>
    </citation>
    <scope>NUCLEOTIDE SEQUENCE [LARGE SCALE GENOMIC DNA]</scope>
    <source>
        <strain evidence="4 5">UAMH 11346</strain>
    </source>
</reference>
<name>S3D3K1_OPHP1</name>
<evidence type="ECO:0000313" key="4">
    <source>
        <dbReference type="EMBL" id="EPE07925.1"/>
    </source>
</evidence>
<organism evidence="4 5">
    <name type="scientific">Ophiostoma piceae (strain UAMH 11346)</name>
    <name type="common">Sap stain fungus</name>
    <dbReference type="NCBI Taxonomy" id="1262450"/>
    <lineage>
        <taxon>Eukaryota</taxon>
        <taxon>Fungi</taxon>
        <taxon>Dikarya</taxon>
        <taxon>Ascomycota</taxon>
        <taxon>Pezizomycotina</taxon>
        <taxon>Sordariomycetes</taxon>
        <taxon>Sordariomycetidae</taxon>
        <taxon>Ophiostomatales</taxon>
        <taxon>Ophiostomataceae</taxon>
        <taxon>Ophiostoma</taxon>
    </lineage>
</organism>
<feature type="region of interest" description="Disordered" evidence="2">
    <location>
        <begin position="1"/>
        <end position="29"/>
    </location>
</feature>
<keyword evidence="5" id="KW-1185">Reference proteome</keyword>
<evidence type="ECO:0000256" key="1">
    <source>
        <dbReference type="ARBA" id="ARBA00023242"/>
    </source>
</evidence>
<dbReference type="InterPro" id="IPR036864">
    <property type="entry name" value="Zn2-C6_fun-type_DNA-bd_sf"/>
</dbReference>
<feature type="domain" description="Zn(2)-C6 fungal-type" evidence="3">
    <location>
        <begin position="25"/>
        <end position="50"/>
    </location>
</feature>
<dbReference type="OrthoDB" id="424974at2759"/>
<dbReference type="InterPro" id="IPR001138">
    <property type="entry name" value="Zn2Cys6_DnaBD"/>
</dbReference>